<evidence type="ECO:0000313" key="1">
    <source>
        <dbReference type="EMBL" id="CAG2195501.1"/>
    </source>
</evidence>
<accession>A0A8S3QM28</accession>
<dbReference type="OrthoDB" id="6149245at2759"/>
<gene>
    <name evidence="1" type="ORF">MEDL_10453</name>
</gene>
<protein>
    <submittedName>
        <fullName evidence="1">Uncharacterized protein</fullName>
    </submittedName>
</protein>
<proteinExistence type="predicted"/>
<comment type="caution">
    <text evidence="1">The sequence shown here is derived from an EMBL/GenBank/DDBJ whole genome shotgun (WGS) entry which is preliminary data.</text>
</comment>
<dbReference type="SUPFAM" id="SSF52540">
    <property type="entry name" value="P-loop containing nucleoside triphosphate hydrolases"/>
    <property type="match status" value="1"/>
</dbReference>
<dbReference type="InterPro" id="IPR027417">
    <property type="entry name" value="P-loop_NTPase"/>
</dbReference>
<dbReference type="Proteomes" id="UP000683360">
    <property type="component" value="Unassembled WGS sequence"/>
</dbReference>
<dbReference type="AlphaFoldDB" id="A0A8S3QM28"/>
<keyword evidence="2" id="KW-1185">Reference proteome</keyword>
<sequence>MLAGEQGTGKTTIARYLVGYGPTKITISTDGIDLFNGLSFIDRENKKWLRGKQVLDGSRTLDDPCPFEQYLQERVDQKQHEEDVELKRQQLFLDIEKMFSGSTLLSHLVIKDQIFVNAKNARDPEMVRIKGLLLNKPFFNNLLGAGNFLKCFILLLEVEFDSLVSRNIPMITMEHMKQINSLQPVRPLTEDEMKEFLKFQHSVGRILYFEEPKLDECIILAPTHLIDAFKSIVTDRRFCAGDRLRQESWI</sequence>
<organism evidence="1 2">
    <name type="scientific">Mytilus edulis</name>
    <name type="common">Blue mussel</name>
    <dbReference type="NCBI Taxonomy" id="6550"/>
    <lineage>
        <taxon>Eukaryota</taxon>
        <taxon>Metazoa</taxon>
        <taxon>Spiralia</taxon>
        <taxon>Lophotrochozoa</taxon>
        <taxon>Mollusca</taxon>
        <taxon>Bivalvia</taxon>
        <taxon>Autobranchia</taxon>
        <taxon>Pteriomorphia</taxon>
        <taxon>Mytilida</taxon>
        <taxon>Mytiloidea</taxon>
        <taxon>Mytilidae</taxon>
        <taxon>Mytilinae</taxon>
        <taxon>Mytilus</taxon>
    </lineage>
</organism>
<name>A0A8S3QM28_MYTED</name>
<dbReference type="EMBL" id="CAJPWZ010000520">
    <property type="protein sequence ID" value="CAG2195501.1"/>
    <property type="molecule type" value="Genomic_DNA"/>
</dbReference>
<reference evidence="1" key="1">
    <citation type="submission" date="2021-03" db="EMBL/GenBank/DDBJ databases">
        <authorList>
            <person name="Bekaert M."/>
        </authorList>
    </citation>
    <scope>NUCLEOTIDE SEQUENCE</scope>
</reference>
<evidence type="ECO:0000313" key="2">
    <source>
        <dbReference type="Proteomes" id="UP000683360"/>
    </source>
</evidence>